<dbReference type="InterPro" id="IPR003661">
    <property type="entry name" value="HisK_dim/P_dom"/>
</dbReference>
<dbReference type="GO" id="GO:0005886">
    <property type="term" value="C:plasma membrane"/>
    <property type="evidence" value="ECO:0007669"/>
    <property type="project" value="UniProtKB-SubCell"/>
</dbReference>
<dbReference type="Gene3D" id="6.10.340.10">
    <property type="match status" value="1"/>
</dbReference>
<reference evidence="14 15" key="1">
    <citation type="submission" date="2019-06" db="EMBL/GenBank/DDBJ databases">
        <title>Sequencing the genomes of 1000 actinobacteria strains.</title>
        <authorList>
            <person name="Klenk H.-P."/>
        </authorList>
    </citation>
    <scope>NUCLEOTIDE SEQUENCE [LARGE SCALE GENOMIC DNA]</scope>
    <source>
        <strain evidence="14 15">DSM 24617</strain>
    </source>
</reference>
<organism evidence="14 15">
    <name type="scientific">Barrientosiimonas humi</name>
    <dbReference type="NCBI Taxonomy" id="999931"/>
    <lineage>
        <taxon>Bacteria</taxon>
        <taxon>Bacillati</taxon>
        <taxon>Actinomycetota</taxon>
        <taxon>Actinomycetes</taxon>
        <taxon>Micrococcales</taxon>
        <taxon>Dermacoccaceae</taxon>
        <taxon>Barrientosiimonas</taxon>
    </lineage>
</organism>
<dbReference type="CDD" id="cd06225">
    <property type="entry name" value="HAMP"/>
    <property type="match status" value="1"/>
</dbReference>
<keyword evidence="9" id="KW-0902">Two-component regulatory system</keyword>
<comment type="subcellular location">
    <subcellularLocation>
        <location evidence="2">Cell membrane</location>
    </subcellularLocation>
</comment>
<keyword evidence="10 11" id="KW-0472">Membrane</keyword>
<accession>A0A542X7Z3</accession>
<evidence type="ECO:0000256" key="7">
    <source>
        <dbReference type="ARBA" id="ARBA00022777"/>
    </source>
</evidence>
<comment type="caution">
    <text evidence="14">The sequence shown here is derived from an EMBL/GenBank/DDBJ whole genome shotgun (WGS) entry which is preliminary data.</text>
</comment>
<evidence type="ECO:0000256" key="6">
    <source>
        <dbReference type="ARBA" id="ARBA00022692"/>
    </source>
</evidence>
<feature type="domain" description="Histidine kinase" evidence="12">
    <location>
        <begin position="268"/>
        <end position="486"/>
    </location>
</feature>
<dbReference type="Pfam" id="PF00512">
    <property type="entry name" value="HisKA"/>
    <property type="match status" value="1"/>
</dbReference>
<name>A0A542X7Z3_9MICO</name>
<feature type="transmembrane region" description="Helical" evidence="11">
    <location>
        <begin position="185"/>
        <end position="207"/>
    </location>
</feature>
<dbReference type="InterPro" id="IPR050428">
    <property type="entry name" value="TCS_sensor_his_kinase"/>
</dbReference>
<dbReference type="SUPFAM" id="SSF47384">
    <property type="entry name" value="Homodimeric domain of signal transducing histidine kinase"/>
    <property type="match status" value="1"/>
</dbReference>
<keyword evidence="8 11" id="KW-1133">Transmembrane helix</keyword>
<dbReference type="Gene3D" id="3.30.565.10">
    <property type="entry name" value="Histidine kinase-like ATPase, C-terminal domain"/>
    <property type="match status" value="1"/>
</dbReference>
<dbReference type="InterPro" id="IPR003594">
    <property type="entry name" value="HATPase_dom"/>
</dbReference>
<dbReference type="InterPro" id="IPR003660">
    <property type="entry name" value="HAMP_dom"/>
</dbReference>
<feature type="domain" description="HAMP" evidence="13">
    <location>
        <begin position="208"/>
        <end position="260"/>
    </location>
</feature>
<dbReference type="PRINTS" id="PR00344">
    <property type="entry name" value="BCTRLSENSOR"/>
</dbReference>
<dbReference type="Pfam" id="PF00672">
    <property type="entry name" value="HAMP"/>
    <property type="match status" value="1"/>
</dbReference>
<dbReference type="SUPFAM" id="SSF158472">
    <property type="entry name" value="HAMP domain-like"/>
    <property type="match status" value="1"/>
</dbReference>
<evidence type="ECO:0000259" key="12">
    <source>
        <dbReference type="PROSITE" id="PS50109"/>
    </source>
</evidence>
<dbReference type="InterPro" id="IPR005467">
    <property type="entry name" value="His_kinase_dom"/>
</dbReference>
<dbReference type="InterPro" id="IPR036890">
    <property type="entry name" value="HATPase_C_sf"/>
</dbReference>
<evidence type="ECO:0000256" key="5">
    <source>
        <dbReference type="ARBA" id="ARBA00022679"/>
    </source>
</evidence>
<dbReference type="CDD" id="cd00082">
    <property type="entry name" value="HisKA"/>
    <property type="match status" value="1"/>
</dbReference>
<evidence type="ECO:0000259" key="13">
    <source>
        <dbReference type="PROSITE" id="PS50885"/>
    </source>
</evidence>
<evidence type="ECO:0000256" key="2">
    <source>
        <dbReference type="ARBA" id="ARBA00004236"/>
    </source>
</evidence>
<evidence type="ECO:0000256" key="4">
    <source>
        <dbReference type="ARBA" id="ARBA00022553"/>
    </source>
</evidence>
<evidence type="ECO:0000256" key="8">
    <source>
        <dbReference type="ARBA" id="ARBA00022989"/>
    </source>
</evidence>
<dbReference type="PANTHER" id="PTHR45436:SF5">
    <property type="entry name" value="SENSOR HISTIDINE KINASE TRCS"/>
    <property type="match status" value="1"/>
</dbReference>
<evidence type="ECO:0000313" key="14">
    <source>
        <dbReference type="EMBL" id="TQL31963.1"/>
    </source>
</evidence>
<dbReference type="EC" id="2.7.13.3" evidence="3"/>
<comment type="catalytic activity">
    <reaction evidence="1">
        <text>ATP + protein L-histidine = ADP + protein N-phospho-L-histidine.</text>
        <dbReference type="EC" id="2.7.13.3"/>
    </reaction>
</comment>
<keyword evidence="15" id="KW-1185">Reference proteome</keyword>
<dbReference type="SMART" id="SM00388">
    <property type="entry name" value="HisKA"/>
    <property type="match status" value="1"/>
</dbReference>
<keyword evidence="5" id="KW-0808">Transferase</keyword>
<feature type="transmembrane region" description="Helical" evidence="11">
    <location>
        <begin position="20"/>
        <end position="39"/>
    </location>
</feature>
<keyword evidence="7 14" id="KW-0418">Kinase</keyword>
<sequence>MTEPAQAARQGSRVTARWRIVAWLMLALVIAMTALIVTVRSAMIAEVGRNLNADVVQENQEFRTFAGEGRNPETARPFTDVSSMFEVMLRRQRAAEGEMLVGYVPARQQALTVEGVRTPSLAEAGLEPGSREFGQLLTGPRSGIVETRGGDARFVRDEVTLGGERGVFLVLAFERHHLQEVDSTVRLMVGVAAGALLLAAAIAWLAAGQILRPVRSVRRAAAEITERDLTRRIPVQGNDDIAELAVTFNGMLDRLEAAFAAEQRFVDDAAHELRTPITIIRGHLETMSDDPAERAATTTLVLNELSRMSRIVSDLLALAKAERPDFIHLAEPVDLAELTLDIDAKMQALGPRRWTLAEVADGPAVVDAQRVTQAVLQLAQNAVEHTGDGDLIELASRFVRDPELGDAVAITVRDDGPGVAAEDAELIFDRFARGAGQSASGARSRAGAGLGLAIVRAIAEGHRGSVTLESRPGAGSTFGLLLPVGEVPATRDADELELFEEIDDDREPAEAHR</sequence>
<evidence type="ECO:0000256" key="1">
    <source>
        <dbReference type="ARBA" id="ARBA00000085"/>
    </source>
</evidence>
<dbReference type="Proteomes" id="UP000318336">
    <property type="component" value="Unassembled WGS sequence"/>
</dbReference>
<dbReference type="Pfam" id="PF02518">
    <property type="entry name" value="HATPase_c"/>
    <property type="match status" value="1"/>
</dbReference>
<keyword evidence="4" id="KW-0597">Phosphoprotein</keyword>
<evidence type="ECO:0000256" key="9">
    <source>
        <dbReference type="ARBA" id="ARBA00023012"/>
    </source>
</evidence>
<dbReference type="EMBL" id="VFOK01000001">
    <property type="protein sequence ID" value="TQL31963.1"/>
    <property type="molecule type" value="Genomic_DNA"/>
</dbReference>
<dbReference type="PANTHER" id="PTHR45436">
    <property type="entry name" value="SENSOR HISTIDINE KINASE YKOH"/>
    <property type="match status" value="1"/>
</dbReference>
<dbReference type="Gene3D" id="1.10.287.130">
    <property type="match status" value="1"/>
</dbReference>
<evidence type="ECO:0000256" key="10">
    <source>
        <dbReference type="ARBA" id="ARBA00023136"/>
    </source>
</evidence>
<dbReference type="AlphaFoldDB" id="A0A542X7Z3"/>
<dbReference type="SMART" id="SM00304">
    <property type="entry name" value="HAMP"/>
    <property type="match status" value="1"/>
</dbReference>
<dbReference type="PROSITE" id="PS50885">
    <property type="entry name" value="HAMP"/>
    <property type="match status" value="1"/>
</dbReference>
<evidence type="ECO:0000256" key="11">
    <source>
        <dbReference type="SAM" id="Phobius"/>
    </source>
</evidence>
<dbReference type="PROSITE" id="PS50109">
    <property type="entry name" value="HIS_KIN"/>
    <property type="match status" value="1"/>
</dbReference>
<evidence type="ECO:0000313" key="15">
    <source>
        <dbReference type="Proteomes" id="UP000318336"/>
    </source>
</evidence>
<dbReference type="InterPro" id="IPR004358">
    <property type="entry name" value="Sig_transdc_His_kin-like_C"/>
</dbReference>
<dbReference type="GO" id="GO:0000155">
    <property type="term" value="F:phosphorelay sensor kinase activity"/>
    <property type="evidence" value="ECO:0007669"/>
    <property type="project" value="InterPro"/>
</dbReference>
<evidence type="ECO:0000256" key="3">
    <source>
        <dbReference type="ARBA" id="ARBA00012438"/>
    </source>
</evidence>
<dbReference type="InterPro" id="IPR036097">
    <property type="entry name" value="HisK_dim/P_sf"/>
</dbReference>
<protein>
    <recommendedName>
        <fullName evidence="3">histidine kinase</fullName>
        <ecNumber evidence="3">2.7.13.3</ecNumber>
    </recommendedName>
</protein>
<dbReference type="SMART" id="SM00387">
    <property type="entry name" value="HATPase_c"/>
    <property type="match status" value="1"/>
</dbReference>
<proteinExistence type="predicted"/>
<dbReference type="FunFam" id="1.10.287.130:FF:000001">
    <property type="entry name" value="Two-component sensor histidine kinase"/>
    <property type="match status" value="1"/>
</dbReference>
<keyword evidence="6 11" id="KW-0812">Transmembrane</keyword>
<gene>
    <name evidence="14" type="ORF">FB554_0078</name>
</gene>
<dbReference type="SUPFAM" id="SSF55874">
    <property type="entry name" value="ATPase domain of HSP90 chaperone/DNA topoisomerase II/histidine kinase"/>
    <property type="match status" value="1"/>
</dbReference>